<dbReference type="GO" id="GO:0012505">
    <property type="term" value="C:endomembrane system"/>
    <property type="evidence" value="ECO:0007669"/>
    <property type="project" value="UniProtKB-SubCell"/>
</dbReference>
<reference evidence="9 10" key="1">
    <citation type="journal article" date="2016" name="Nat. Commun.">
        <title>Thousands of microbial genomes shed light on interconnected biogeochemical processes in an aquifer system.</title>
        <authorList>
            <person name="Anantharaman K."/>
            <person name="Brown C.T."/>
            <person name="Hug L.A."/>
            <person name="Sharon I."/>
            <person name="Castelle C.J."/>
            <person name="Probst A.J."/>
            <person name="Thomas B.C."/>
            <person name="Singh A."/>
            <person name="Wilkins M.J."/>
            <person name="Karaoz U."/>
            <person name="Brodie E.L."/>
            <person name="Williams K.H."/>
            <person name="Hubbard S.S."/>
            <person name="Banfield J.F."/>
        </authorList>
    </citation>
    <scope>NUCLEOTIDE SEQUENCE [LARGE SCALE GENOMIC DNA]</scope>
</reference>
<evidence type="ECO:0000256" key="1">
    <source>
        <dbReference type="ARBA" id="ARBA00004184"/>
    </source>
</evidence>
<keyword evidence="3 7" id="KW-0813">Transport</keyword>
<keyword evidence="4 7" id="KW-0406">Ion transport</keyword>
<evidence type="ECO:0000313" key="10">
    <source>
        <dbReference type="Proteomes" id="UP000179115"/>
    </source>
</evidence>
<evidence type="ECO:0000259" key="8">
    <source>
        <dbReference type="Pfam" id="PF02823"/>
    </source>
</evidence>
<dbReference type="SUPFAM" id="SSF51344">
    <property type="entry name" value="Epsilon subunit of F1F0-ATP synthase N-terminal domain"/>
    <property type="match status" value="1"/>
</dbReference>
<keyword evidence="7" id="KW-0066">ATP synthesis</keyword>
<accession>A0A1F6EDJ8</accession>
<protein>
    <submittedName>
        <fullName evidence="9">ATP synthase F1 subunit epsilon</fullName>
    </submittedName>
</protein>
<evidence type="ECO:0000256" key="5">
    <source>
        <dbReference type="ARBA" id="ARBA00023136"/>
    </source>
</evidence>
<dbReference type="Proteomes" id="UP000179115">
    <property type="component" value="Unassembled WGS sequence"/>
</dbReference>
<dbReference type="STRING" id="1798508.A3A35_02000"/>
<proteinExistence type="inferred from homology"/>
<evidence type="ECO:0000256" key="4">
    <source>
        <dbReference type="ARBA" id="ARBA00023065"/>
    </source>
</evidence>
<evidence type="ECO:0000313" key="9">
    <source>
        <dbReference type="EMBL" id="OGG71749.1"/>
    </source>
</evidence>
<dbReference type="EMBL" id="MFLV01000010">
    <property type="protein sequence ID" value="OGG71749.1"/>
    <property type="molecule type" value="Genomic_DNA"/>
</dbReference>
<dbReference type="InterPro" id="IPR036771">
    <property type="entry name" value="ATPsynth_dsu/esu_N"/>
</dbReference>
<comment type="subcellular location">
    <subcellularLocation>
        <location evidence="1">Endomembrane system</location>
        <topology evidence="1">Peripheral membrane protein</topology>
    </subcellularLocation>
</comment>
<comment type="similarity">
    <text evidence="2 7">Belongs to the ATPase epsilon chain family.</text>
</comment>
<comment type="subunit">
    <text evidence="7">F-type ATPases have 2 components, CF(1) - the catalytic core - and CF(0) - the membrane proton channel. CF(1) has five subunits: alpha(3), beta(3), gamma(1), delta(1), epsilon(1). CF(0) has three main subunits: a, b and c.</text>
</comment>
<dbReference type="Gene3D" id="2.60.15.10">
    <property type="entry name" value="F0F1 ATP synthase delta/epsilon subunit, N-terminal"/>
    <property type="match status" value="1"/>
</dbReference>
<gene>
    <name evidence="9" type="ORF">A3A35_02000</name>
</gene>
<evidence type="ECO:0000256" key="3">
    <source>
        <dbReference type="ARBA" id="ARBA00022448"/>
    </source>
</evidence>
<dbReference type="NCBIfam" id="TIGR01216">
    <property type="entry name" value="ATP_synt_epsi"/>
    <property type="match status" value="1"/>
</dbReference>
<comment type="caution">
    <text evidence="9">The sequence shown here is derived from an EMBL/GenBank/DDBJ whole genome shotgun (WGS) entry which is preliminary data.</text>
</comment>
<dbReference type="AlphaFoldDB" id="A0A1F6EDJ8"/>
<feature type="domain" description="ATP synthase F1 complex delta/epsilon subunit N-terminal" evidence="8">
    <location>
        <begin position="3"/>
        <end position="77"/>
    </location>
</feature>
<dbReference type="GO" id="GO:0046933">
    <property type="term" value="F:proton-transporting ATP synthase activity, rotational mechanism"/>
    <property type="evidence" value="ECO:0007669"/>
    <property type="project" value="InterPro"/>
</dbReference>
<dbReference type="GO" id="GO:0045259">
    <property type="term" value="C:proton-transporting ATP synthase complex"/>
    <property type="evidence" value="ECO:0007669"/>
    <property type="project" value="UniProtKB-KW"/>
</dbReference>
<dbReference type="InterPro" id="IPR001469">
    <property type="entry name" value="ATP_synth_F1_dsu/esu"/>
</dbReference>
<dbReference type="Pfam" id="PF02823">
    <property type="entry name" value="ATP-synt_DE_N"/>
    <property type="match status" value="1"/>
</dbReference>
<keyword evidence="5" id="KW-0472">Membrane</keyword>
<name>A0A1F6EDJ8_9BACT</name>
<keyword evidence="6 7" id="KW-0139">CF(1)</keyword>
<organism evidence="9 10">
    <name type="scientific">Candidatus Kaiserbacteria bacterium RIFCSPLOWO2_01_FULL_51_21</name>
    <dbReference type="NCBI Taxonomy" id="1798508"/>
    <lineage>
        <taxon>Bacteria</taxon>
        <taxon>Candidatus Kaiseribacteriota</taxon>
    </lineage>
</organism>
<evidence type="ECO:0000256" key="6">
    <source>
        <dbReference type="ARBA" id="ARBA00023196"/>
    </source>
</evidence>
<dbReference type="InterPro" id="IPR020546">
    <property type="entry name" value="ATP_synth_F1_dsu/esu_N"/>
</dbReference>
<sequence length="78" mass="8369">MTFSLTITTLSDVLFHGDAKSVTLPGSAGELTVLAKHMPLVTPLRQGTITVRTEGGEENFSVEKGILEVSREKVTVLL</sequence>
<evidence type="ECO:0000256" key="2">
    <source>
        <dbReference type="ARBA" id="ARBA00005712"/>
    </source>
</evidence>
<evidence type="ECO:0000256" key="7">
    <source>
        <dbReference type="RuleBase" id="RU003656"/>
    </source>
</evidence>